<organism evidence="1 2">
    <name type="scientific">Phormidium pseudopriestleyi FRX01</name>
    <dbReference type="NCBI Taxonomy" id="1759528"/>
    <lineage>
        <taxon>Bacteria</taxon>
        <taxon>Bacillati</taxon>
        <taxon>Cyanobacteriota</taxon>
        <taxon>Cyanophyceae</taxon>
        <taxon>Oscillatoriophycideae</taxon>
        <taxon>Oscillatoriales</taxon>
        <taxon>Oscillatoriaceae</taxon>
        <taxon>Phormidium</taxon>
    </lineage>
</organism>
<proteinExistence type="predicted"/>
<dbReference type="InterPro" id="IPR051200">
    <property type="entry name" value="Host-pathogen_enzymatic-act"/>
</dbReference>
<name>A0ABS3FT43_9CYAN</name>
<dbReference type="RefSeq" id="WP_422894330.1">
    <property type="nucleotide sequence ID" value="NZ_JAFLQW010000344.1"/>
</dbReference>
<dbReference type="InterPro" id="IPR015943">
    <property type="entry name" value="WD40/YVTN_repeat-like_dom_sf"/>
</dbReference>
<keyword evidence="1" id="KW-0378">Hydrolase</keyword>
<dbReference type="GO" id="GO:0004519">
    <property type="term" value="F:endonuclease activity"/>
    <property type="evidence" value="ECO:0007669"/>
    <property type="project" value="UniProtKB-KW"/>
</dbReference>
<dbReference type="PANTHER" id="PTHR47197">
    <property type="entry name" value="PROTEIN NIRF"/>
    <property type="match status" value="1"/>
</dbReference>
<keyword evidence="1" id="KW-0540">Nuclease</keyword>
<keyword evidence="1" id="KW-0255">Endonuclease</keyword>
<sequence>MPDLEIIGIPQVGLPVVTTAGVELTAEGVPSVTAVLNTPPPGPADPLAPPVLQQAELTFSNNEPVVVLSGSNFLNDFNDVGSSFEDLAVEFRVGNKSYPGILIPDRSVELGDNRYEIAIEVPNIVVLGEAEIVLIRRQKEQIGPLPTDSEIVEKESNPIQLTPTCVELALVARETADTISIINAHTPESVIEAGSSSDLLRANIPVGTPDREDKPVELAATNNATRAYVLLQESGRVGLVDLMTWRQVDTHSETPEIDPINLPAGASPQSIALDPGDNYAYIADGKIGALYILDINPNSATYHQIIQTISLPSASWGLRQLSMSSDGRKLFVAAPDYSWPFSDTKGQIHVVNIDPRDRPTNPENNSRLWHEKIGSISTYSEVDGVFAKNNGGIAFTNSRRDSAGFGVVEILNDDPLNFTVGTPRYVSLGLGSFSDYFDINWAVSVDILRDGSYAFVASKNNSSQTGVESIDGLRAGSNIGIIKDPFGPDAKLVAAT</sequence>
<comment type="caution">
    <text evidence="1">The sequence shown here is derived from an EMBL/GenBank/DDBJ whole genome shotgun (WGS) entry which is preliminary data.</text>
</comment>
<evidence type="ECO:0000313" key="2">
    <source>
        <dbReference type="Proteomes" id="UP000664844"/>
    </source>
</evidence>
<feature type="non-terminal residue" evidence="1">
    <location>
        <position position="496"/>
    </location>
</feature>
<accession>A0ABS3FT43</accession>
<dbReference type="InterPro" id="IPR011048">
    <property type="entry name" value="Haem_d1_sf"/>
</dbReference>
<dbReference type="EMBL" id="JAFLQW010000344">
    <property type="protein sequence ID" value="MBO0350012.1"/>
    <property type="molecule type" value="Genomic_DNA"/>
</dbReference>
<keyword evidence="2" id="KW-1185">Reference proteome</keyword>
<protein>
    <submittedName>
        <fullName evidence="1">DNA/RNA endonuclease G</fullName>
    </submittedName>
</protein>
<dbReference type="PANTHER" id="PTHR47197:SF3">
    <property type="entry name" value="DIHYDRO-HEME D1 DEHYDROGENASE"/>
    <property type="match status" value="1"/>
</dbReference>
<gene>
    <name evidence="1" type="ORF">J0895_12995</name>
</gene>
<evidence type="ECO:0000313" key="1">
    <source>
        <dbReference type="EMBL" id="MBO0350012.1"/>
    </source>
</evidence>
<dbReference type="Gene3D" id="2.130.10.10">
    <property type="entry name" value="YVTN repeat-like/Quinoprotein amine dehydrogenase"/>
    <property type="match status" value="1"/>
</dbReference>
<dbReference type="SUPFAM" id="SSF51004">
    <property type="entry name" value="C-terminal (heme d1) domain of cytochrome cd1-nitrite reductase"/>
    <property type="match status" value="1"/>
</dbReference>
<dbReference type="Proteomes" id="UP000664844">
    <property type="component" value="Unassembled WGS sequence"/>
</dbReference>
<reference evidence="1 2" key="1">
    <citation type="submission" date="2021-03" db="EMBL/GenBank/DDBJ databases">
        <title>Metabolic Capacity of the Antarctic Cyanobacterium Phormidium pseudopriestleyi that Sustains Oxygenic Photosynthesis in the Presence of Hydrogen Sulfide.</title>
        <authorList>
            <person name="Lumian J.E."/>
            <person name="Jungblut A.D."/>
            <person name="Dillon M.L."/>
            <person name="Hawes I."/>
            <person name="Doran P.T."/>
            <person name="Mackey T.J."/>
            <person name="Dick G.J."/>
            <person name="Grettenberger C.L."/>
            <person name="Sumner D.Y."/>
        </authorList>
    </citation>
    <scope>NUCLEOTIDE SEQUENCE [LARGE SCALE GENOMIC DNA]</scope>
    <source>
        <strain evidence="1 2">FRX01</strain>
    </source>
</reference>